<proteinExistence type="predicted"/>
<dbReference type="AlphaFoldDB" id="A0A2H3B3K1"/>
<evidence type="ECO:0000313" key="2">
    <source>
        <dbReference type="EMBL" id="PBK65441.1"/>
    </source>
</evidence>
<protein>
    <submittedName>
        <fullName evidence="2">Uncharacterized protein</fullName>
    </submittedName>
</protein>
<evidence type="ECO:0000256" key="1">
    <source>
        <dbReference type="SAM" id="MobiDB-lite"/>
    </source>
</evidence>
<name>A0A2H3B3K1_9AGAR</name>
<dbReference type="Proteomes" id="UP000218334">
    <property type="component" value="Unassembled WGS sequence"/>
</dbReference>
<accession>A0A2H3B3K1</accession>
<dbReference type="EMBL" id="KZ293445">
    <property type="protein sequence ID" value="PBK65441.1"/>
    <property type="molecule type" value="Genomic_DNA"/>
</dbReference>
<organism evidence="2 3">
    <name type="scientific">Armillaria solidipes</name>
    <dbReference type="NCBI Taxonomy" id="1076256"/>
    <lineage>
        <taxon>Eukaryota</taxon>
        <taxon>Fungi</taxon>
        <taxon>Dikarya</taxon>
        <taxon>Basidiomycota</taxon>
        <taxon>Agaricomycotina</taxon>
        <taxon>Agaricomycetes</taxon>
        <taxon>Agaricomycetidae</taxon>
        <taxon>Agaricales</taxon>
        <taxon>Marasmiineae</taxon>
        <taxon>Physalacriaceae</taxon>
        <taxon>Armillaria</taxon>
    </lineage>
</organism>
<gene>
    <name evidence="2" type="ORF">ARMSODRAFT_1022250</name>
</gene>
<keyword evidence="3" id="KW-1185">Reference proteome</keyword>
<sequence length="608" mass="67777">MGAPPVHPDEPRQPPSSHDSSDESDSDEEDEPRHIKWDQDNPLPKNAPAYKHKEREIFLKAEQQKFDTSMQNRALDNYNNALACWESQPGRLPPSLPSVMVAGNLERDNGFWGMLGPGLLYVCKYNVVLAHSEAVGAAHALEGGKAIHPPSSLELQPNPRGFPMNIREITRMVRDICTRQPRWWNLLYLLADFHRIASNVRLEYCDLTMQTAVIRLDDEWADIRAQFDSMDPPDFIPLPQSCLTSNPHNANHSTGLVCPINGTIDQWYHYIAHHMHPGGRSTPSGIGMDTSFQVSIPHTWGYLLSMALSLENDHHGTCSTYSQIFAGIMAHPRWYSLRMDEINLSKGGSTIRIAESSNVLERMEWDAQGRDLSEDDVIKHLAVNGITQAMIDSAYPYGVTFIDRGLSTDSSHADFYLDINQHHHVLLDTYSIPPMIDAHQGWWYPDAHDDFEAPERWVGESSSTSLDCPVFDWFHVGEHYAYEWLAERPPPIGLASCVLSPQSLPLSVDEDVVMDLNMNGTLPITGPNLTLTGNVPCQDGTIAMAIAQMGGSIDASAQVATTHEDFDVGHLTLSVTDNTMQDDHSTFPTTRLDDVVKDSLTEIPKGGV</sequence>
<feature type="region of interest" description="Disordered" evidence="1">
    <location>
        <begin position="1"/>
        <end position="47"/>
    </location>
</feature>
<reference evidence="3" key="1">
    <citation type="journal article" date="2017" name="Nat. Ecol. Evol.">
        <title>Genome expansion and lineage-specific genetic innovations in the forest pathogenic fungi Armillaria.</title>
        <authorList>
            <person name="Sipos G."/>
            <person name="Prasanna A.N."/>
            <person name="Walter M.C."/>
            <person name="O'Connor E."/>
            <person name="Balint B."/>
            <person name="Krizsan K."/>
            <person name="Kiss B."/>
            <person name="Hess J."/>
            <person name="Varga T."/>
            <person name="Slot J."/>
            <person name="Riley R."/>
            <person name="Boka B."/>
            <person name="Rigling D."/>
            <person name="Barry K."/>
            <person name="Lee J."/>
            <person name="Mihaltcheva S."/>
            <person name="LaButti K."/>
            <person name="Lipzen A."/>
            <person name="Waldron R."/>
            <person name="Moloney N.M."/>
            <person name="Sperisen C."/>
            <person name="Kredics L."/>
            <person name="Vagvoelgyi C."/>
            <person name="Patrignani A."/>
            <person name="Fitzpatrick D."/>
            <person name="Nagy I."/>
            <person name="Doyle S."/>
            <person name="Anderson J.B."/>
            <person name="Grigoriev I.V."/>
            <person name="Gueldener U."/>
            <person name="Muensterkoetter M."/>
            <person name="Nagy L.G."/>
        </authorList>
    </citation>
    <scope>NUCLEOTIDE SEQUENCE [LARGE SCALE GENOMIC DNA]</scope>
    <source>
        <strain evidence="3">28-4</strain>
    </source>
</reference>
<evidence type="ECO:0000313" key="3">
    <source>
        <dbReference type="Proteomes" id="UP000218334"/>
    </source>
</evidence>